<feature type="transmembrane region" description="Helical" evidence="1">
    <location>
        <begin position="42"/>
        <end position="65"/>
    </location>
</feature>
<sequence>MASQTCAYCYEKINPRAVVCPFCGRDLPSAPPAAPASCRFPLWIPLVGLTAATLTGAALLAAEFLRERRHWLD</sequence>
<keyword evidence="1" id="KW-0472">Membrane</keyword>
<dbReference type="STRING" id="589865.DaAHT2_1637"/>
<dbReference type="InParanoid" id="D6Z455"/>
<keyword evidence="3" id="KW-1185">Reference proteome</keyword>
<keyword evidence="1" id="KW-0812">Transmembrane</keyword>
<dbReference type="Proteomes" id="UP000001508">
    <property type="component" value="Chromosome"/>
</dbReference>
<reference evidence="3" key="1">
    <citation type="submission" date="2010-02" db="EMBL/GenBank/DDBJ databases">
        <title>Complete sequence of Desulfurivibrio alkaliphilus AHT2.</title>
        <authorList>
            <consortium name="US DOE Joint Genome Institute"/>
            <person name="Pitluck S."/>
            <person name="Chertkov O."/>
            <person name="Detter J.C."/>
            <person name="Han C."/>
            <person name="Tapia R."/>
            <person name="Larimer F."/>
            <person name="Land M."/>
            <person name="Hauser L."/>
            <person name="Kyrpides N."/>
            <person name="Mikhailova N."/>
            <person name="Sorokin D.Y."/>
            <person name="Muyzer G."/>
            <person name="Woyke T."/>
        </authorList>
    </citation>
    <scope>NUCLEOTIDE SEQUENCE [LARGE SCALE GENOMIC DNA]</scope>
    <source>
        <strain evidence="3">DSM 19089 / UNIQEM U267 / AHT2</strain>
    </source>
</reference>
<organism evidence="2 3">
    <name type="scientific">Desulfurivibrio alkaliphilus (strain DSM 19089 / UNIQEM U267 / AHT2)</name>
    <dbReference type="NCBI Taxonomy" id="589865"/>
    <lineage>
        <taxon>Bacteria</taxon>
        <taxon>Pseudomonadati</taxon>
        <taxon>Thermodesulfobacteriota</taxon>
        <taxon>Desulfobulbia</taxon>
        <taxon>Desulfobulbales</taxon>
        <taxon>Desulfobulbaceae</taxon>
        <taxon>Desulfurivibrio</taxon>
    </lineage>
</organism>
<accession>D6Z455</accession>
<gene>
    <name evidence="2" type="ordered locus">DaAHT2_1637</name>
</gene>
<keyword evidence="1" id="KW-1133">Transmembrane helix</keyword>
<protein>
    <recommendedName>
        <fullName evidence="4">Zinc ribbon domain-containing protein</fullName>
    </recommendedName>
</protein>
<proteinExistence type="predicted"/>
<dbReference type="AlphaFoldDB" id="D6Z455"/>
<evidence type="ECO:0000256" key="1">
    <source>
        <dbReference type="SAM" id="Phobius"/>
    </source>
</evidence>
<dbReference type="RefSeq" id="WP_013163857.1">
    <property type="nucleotide sequence ID" value="NC_014216.1"/>
</dbReference>
<dbReference type="HOGENOM" id="CLU_2698598_0_0_7"/>
<evidence type="ECO:0008006" key="4">
    <source>
        <dbReference type="Google" id="ProtNLM"/>
    </source>
</evidence>
<evidence type="ECO:0000313" key="2">
    <source>
        <dbReference type="EMBL" id="ADH86330.1"/>
    </source>
</evidence>
<evidence type="ECO:0000313" key="3">
    <source>
        <dbReference type="Proteomes" id="UP000001508"/>
    </source>
</evidence>
<dbReference type="EMBL" id="CP001940">
    <property type="protein sequence ID" value="ADH86330.1"/>
    <property type="molecule type" value="Genomic_DNA"/>
</dbReference>
<name>D6Z455_DESAT</name>
<dbReference type="KEGG" id="dak:DaAHT2_1637"/>